<feature type="transmembrane region" description="Helical" evidence="8">
    <location>
        <begin position="180"/>
        <end position="197"/>
    </location>
</feature>
<dbReference type="InterPro" id="IPR003660">
    <property type="entry name" value="HAMP_dom"/>
</dbReference>
<gene>
    <name evidence="11" type="ORF">SAMN06275492_12912</name>
</gene>
<dbReference type="EMBL" id="FXBB01000029">
    <property type="protein sequence ID" value="SMG41177.1"/>
    <property type="molecule type" value="Genomic_DNA"/>
</dbReference>
<dbReference type="SUPFAM" id="SSF58104">
    <property type="entry name" value="Methyl-accepting chemotaxis protein (MCP) signaling domain"/>
    <property type="match status" value="1"/>
</dbReference>
<keyword evidence="3 8" id="KW-1133">Transmembrane helix</keyword>
<dbReference type="OrthoDB" id="9765238at2"/>
<dbReference type="GO" id="GO:0006935">
    <property type="term" value="P:chemotaxis"/>
    <property type="evidence" value="ECO:0007669"/>
    <property type="project" value="InterPro"/>
</dbReference>
<dbReference type="STRING" id="561720.SAMN06275492_12912"/>
<dbReference type="RefSeq" id="WP_159448317.1">
    <property type="nucleotide sequence ID" value="NZ_FXBB01000029.1"/>
</dbReference>
<dbReference type="GO" id="GO:0016020">
    <property type="term" value="C:membrane"/>
    <property type="evidence" value="ECO:0007669"/>
    <property type="project" value="UniProtKB-SubCell"/>
</dbReference>
<dbReference type="PANTHER" id="PTHR32089:SF112">
    <property type="entry name" value="LYSOZYME-LIKE PROTEIN-RELATED"/>
    <property type="match status" value="1"/>
</dbReference>
<dbReference type="SMART" id="SM00283">
    <property type="entry name" value="MA"/>
    <property type="match status" value="1"/>
</dbReference>
<keyword evidence="12" id="KW-1185">Reference proteome</keyword>
<accession>A0A1X7KIN2</accession>
<dbReference type="InterPro" id="IPR025991">
    <property type="entry name" value="Chemoreceptor_zinc-bind_dom"/>
</dbReference>
<dbReference type="InterPro" id="IPR004090">
    <property type="entry name" value="Chemotax_Me-accpt_rcpt"/>
</dbReference>
<dbReference type="Pfam" id="PF00672">
    <property type="entry name" value="HAMP"/>
    <property type="match status" value="1"/>
</dbReference>
<dbReference type="CDD" id="cd11386">
    <property type="entry name" value="MCP_signal"/>
    <property type="match status" value="1"/>
</dbReference>
<dbReference type="PROSITE" id="PS50111">
    <property type="entry name" value="CHEMOTAXIS_TRANSDUC_2"/>
    <property type="match status" value="1"/>
</dbReference>
<keyword evidence="2 8" id="KW-0812">Transmembrane</keyword>
<sequence>MRKNLFAKLVVPLAVLLGLFTLSLVSTLVITADQAKDGMVINLAGRQRMLSQNIAKAALAFRLSGEKGYNDEAIASMNLFQETNRALISGGKAPLDPKAGTWTELSAPSPKSKELLQAADRAFQSYRKVVESVLSGGDENAWKQVTVQAQSVLSAAAAATVSLEGDAAGRVTLLKVIQEISLALALVVAVLCVFFYRRSIIAPIREMNRFMGRSTEGKADLTWRLPIRSKDETGQMARSFNDFIELLRNNFWDTSQGTQDFLAAFNSLDRSLAVFTKTFKSMEEGVAKGTKAVDQVSGAVESQYASSEEIASTSQALAQMAESLNQTVSDVVAKAREGEAALGETSTAMESARGQAEQVSQRAASLAEKATVIHQVVQTIQGIAEQTNLLALNAAIEAARAGEAGRGFAVVAEEVRKLAEESKRAAVQIGDNLTGLMEGVDGTSKDVMAMSKEMEDVAERIAGVVQAIVLILEGMDSTNEVSQTVAASAQELSASSQEMASGAESVSRFASDVNHVIEEAGESVKSLTVMVEDLSDRVDQGARQGEELLVELSKMNLGTCSDMRSVVAKAIDAHMAWMDRLEASLDGRPWDLETDPNKCRFGLFLSTTTPPAHMVDRWREVVSLHDKLHGLGHQVEDHLRGGRQDQAVKAASEARAVGSNLASLLMDMAKHCEGPDVKAPALVASTVRR</sequence>
<dbReference type="Pfam" id="PF00015">
    <property type="entry name" value="MCPsignal"/>
    <property type="match status" value="1"/>
</dbReference>
<dbReference type="InterPro" id="IPR004089">
    <property type="entry name" value="MCPsignal_dom"/>
</dbReference>
<evidence type="ECO:0000313" key="11">
    <source>
        <dbReference type="EMBL" id="SMG41177.1"/>
    </source>
</evidence>
<dbReference type="PROSITE" id="PS50885">
    <property type="entry name" value="HAMP"/>
    <property type="match status" value="1"/>
</dbReference>
<evidence type="ECO:0000256" key="8">
    <source>
        <dbReference type="SAM" id="Phobius"/>
    </source>
</evidence>
<feature type="domain" description="Methyl-accepting transducer" evidence="9">
    <location>
        <begin position="271"/>
        <end position="507"/>
    </location>
</feature>
<dbReference type="Gene3D" id="6.10.340.10">
    <property type="match status" value="1"/>
</dbReference>
<evidence type="ECO:0000313" key="12">
    <source>
        <dbReference type="Proteomes" id="UP000193355"/>
    </source>
</evidence>
<dbReference type="Proteomes" id="UP000193355">
    <property type="component" value="Unassembled WGS sequence"/>
</dbReference>
<dbReference type="Gene3D" id="1.10.287.950">
    <property type="entry name" value="Methyl-accepting chemotaxis protein"/>
    <property type="match status" value="1"/>
</dbReference>
<evidence type="ECO:0000256" key="6">
    <source>
        <dbReference type="ARBA" id="ARBA00029447"/>
    </source>
</evidence>
<evidence type="ECO:0000256" key="3">
    <source>
        <dbReference type="ARBA" id="ARBA00022989"/>
    </source>
</evidence>
<dbReference type="GO" id="GO:0004888">
    <property type="term" value="F:transmembrane signaling receptor activity"/>
    <property type="evidence" value="ECO:0007669"/>
    <property type="project" value="InterPro"/>
</dbReference>
<dbReference type="InterPro" id="IPR029095">
    <property type="entry name" value="NarX-like_N"/>
</dbReference>
<organism evidence="11 12">
    <name type="scientific">Dethiosulfovibrio salsuginis</name>
    <dbReference type="NCBI Taxonomy" id="561720"/>
    <lineage>
        <taxon>Bacteria</taxon>
        <taxon>Thermotogati</taxon>
        <taxon>Synergistota</taxon>
        <taxon>Synergistia</taxon>
        <taxon>Synergistales</taxon>
        <taxon>Dethiosulfovibrionaceae</taxon>
        <taxon>Dethiosulfovibrio</taxon>
    </lineage>
</organism>
<dbReference type="Pfam" id="PF13675">
    <property type="entry name" value="PilJ"/>
    <property type="match status" value="1"/>
</dbReference>
<dbReference type="PANTHER" id="PTHR32089">
    <property type="entry name" value="METHYL-ACCEPTING CHEMOTAXIS PROTEIN MCPB"/>
    <property type="match status" value="1"/>
</dbReference>
<protein>
    <submittedName>
        <fullName evidence="11">Methyl-accepting chemotaxis protein</fullName>
    </submittedName>
</protein>
<feature type="domain" description="HAMP" evidence="10">
    <location>
        <begin position="198"/>
        <end position="252"/>
    </location>
</feature>
<comment type="similarity">
    <text evidence="6">Belongs to the methyl-accepting chemotaxis (MCP) protein family.</text>
</comment>
<dbReference type="GO" id="GO:0007165">
    <property type="term" value="P:signal transduction"/>
    <property type="evidence" value="ECO:0007669"/>
    <property type="project" value="UniProtKB-KW"/>
</dbReference>
<dbReference type="Gene3D" id="1.20.120.30">
    <property type="entry name" value="Aspartate receptor, ligand-binding domain"/>
    <property type="match status" value="1"/>
</dbReference>
<reference evidence="12" key="1">
    <citation type="submission" date="2017-04" db="EMBL/GenBank/DDBJ databases">
        <authorList>
            <person name="Varghese N."/>
            <person name="Submissions S."/>
        </authorList>
    </citation>
    <scope>NUCLEOTIDE SEQUENCE [LARGE SCALE GENOMIC DNA]</scope>
    <source>
        <strain evidence="12">USBA 82</strain>
    </source>
</reference>
<evidence type="ECO:0000259" key="9">
    <source>
        <dbReference type="PROSITE" id="PS50111"/>
    </source>
</evidence>
<evidence type="ECO:0000259" key="10">
    <source>
        <dbReference type="PROSITE" id="PS50885"/>
    </source>
</evidence>
<evidence type="ECO:0000256" key="4">
    <source>
        <dbReference type="ARBA" id="ARBA00023136"/>
    </source>
</evidence>
<evidence type="ECO:0000256" key="7">
    <source>
        <dbReference type="PROSITE-ProRule" id="PRU00284"/>
    </source>
</evidence>
<proteinExistence type="inferred from homology"/>
<evidence type="ECO:0000256" key="2">
    <source>
        <dbReference type="ARBA" id="ARBA00022692"/>
    </source>
</evidence>
<keyword evidence="5 7" id="KW-0807">Transducer</keyword>
<comment type="subcellular location">
    <subcellularLocation>
        <location evidence="1">Membrane</location>
        <topology evidence="1">Multi-pass membrane protein</topology>
    </subcellularLocation>
</comment>
<dbReference type="SMART" id="SM00304">
    <property type="entry name" value="HAMP"/>
    <property type="match status" value="2"/>
</dbReference>
<dbReference type="AlphaFoldDB" id="A0A1X7KIN2"/>
<dbReference type="Pfam" id="PF13682">
    <property type="entry name" value="CZB"/>
    <property type="match status" value="1"/>
</dbReference>
<keyword evidence="4 8" id="KW-0472">Membrane</keyword>
<dbReference type="PRINTS" id="PR00260">
    <property type="entry name" value="CHEMTRNSDUCR"/>
</dbReference>
<evidence type="ECO:0000256" key="5">
    <source>
        <dbReference type="ARBA" id="ARBA00023224"/>
    </source>
</evidence>
<evidence type="ECO:0000256" key="1">
    <source>
        <dbReference type="ARBA" id="ARBA00004141"/>
    </source>
</evidence>
<name>A0A1X7KIN2_9BACT</name>
<dbReference type="CDD" id="cd06225">
    <property type="entry name" value="HAMP"/>
    <property type="match status" value="1"/>
</dbReference>